<gene>
    <name evidence="1" type="ORF">CALVIDRAFT_149466</name>
</gene>
<evidence type="ECO:0000313" key="2">
    <source>
        <dbReference type="Proteomes" id="UP000076738"/>
    </source>
</evidence>
<accession>A0A167LHU8</accession>
<name>A0A167LHU8_CALVF</name>
<sequence length="124" mass="14307">MCGACNRRRRVLVYSVSPSWLRFTSLRQGQNRIKNLSTCMVVTTLCLKQLSANRMFVERLFAYNPAVRVPKRSPRQERCGSERQSLSAHFRLDCGVQSELALESKVEEGAVTFWALRRAWALLR</sequence>
<reference evidence="1 2" key="1">
    <citation type="journal article" date="2016" name="Mol. Biol. Evol.">
        <title>Comparative Genomics of Early-Diverging Mushroom-Forming Fungi Provides Insights into the Origins of Lignocellulose Decay Capabilities.</title>
        <authorList>
            <person name="Nagy L.G."/>
            <person name="Riley R."/>
            <person name="Tritt A."/>
            <person name="Adam C."/>
            <person name="Daum C."/>
            <person name="Floudas D."/>
            <person name="Sun H."/>
            <person name="Yadav J.S."/>
            <person name="Pangilinan J."/>
            <person name="Larsson K.H."/>
            <person name="Matsuura K."/>
            <person name="Barry K."/>
            <person name="Labutti K."/>
            <person name="Kuo R."/>
            <person name="Ohm R.A."/>
            <person name="Bhattacharya S.S."/>
            <person name="Shirouzu T."/>
            <person name="Yoshinaga Y."/>
            <person name="Martin F.M."/>
            <person name="Grigoriev I.V."/>
            <person name="Hibbett D.S."/>
        </authorList>
    </citation>
    <scope>NUCLEOTIDE SEQUENCE [LARGE SCALE GENOMIC DNA]</scope>
    <source>
        <strain evidence="1 2">TUFC12733</strain>
    </source>
</reference>
<dbReference type="AlphaFoldDB" id="A0A167LHU8"/>
<protein>
    <submittedName>
        <fullName evidence="1">Uncharacterized protein</fullName>
    </submittedName>
</protein>
<dbReference type="Proteomes" id="UP000076738">
    <property type="component" value="Unassembled WGS sequence"/>
</dbReference>
<evidence type="ECO:0000313" key="1">
    <source>
        <dbReference type="EMBL" id="KZO95707.1"/>
    </source>
</evidence>
<keyword evidence="2" id="KW-1185">Reference proteome</keyword>
<dbReference type="EMBL" id="KV417287">
    <property type="protein sequence ID" value="KZO95707.1"/>
    <property type="molecule type" value="Genomic_DNA"/>
</dbReference>
<proteinExistence type="predicted"/>
<organism evidence="1 2">
    <name type="scientific">Calocera viscosa (strain TUFC12733)</name>
    <dbReference type="NCBI Taxonomy" id="1330018"/>
    <lineage>
        <taxon>Eukaryota</taxon>
        <taxon>Fungi</taxon>
        <taxon>Dikarya</taxon>
        <taxon>Basidiomycota</taxon>
        <taxon>Agaricomycotina</taxon>
        <taxon>Dacrymycetes</taxon>
        <taxon>Dacrymycetales</taxon>
        <taxon>Dacrymycetaceae</taxon>
        <taxon>Calocera</taxon>
    </lineage>
</organism>